<evidence type="ECO:0000256" key="5">
    <source>
        <dbReference type="ARBA" id="ARBA00022723"/>
    </source>
</evidence>
<dbReference type="HAMAP" id="MF_01211">
    <property type="entry name" value="DHODB_Fe_S_bind"/>
    <property type="match status" value="1"/>
</dbReference>
<comment type="pathway">
    <text evidence="11">Pyrimidine metabolism; UMP biosynthesis via de novo pathway; orotate from (S)-dihydroorotate (NAD(+) route): step 1/1.</text>
</comment>
<evidence type="ECO:0000256" key="7">
    <source>
        <dbReference type="ARBA" id="ARBA00022975"/>
    </source>
</evidence>
<dbReference type="UniPathway" id="UPA00070">
    <property type="reaction ID" value="UER00945"/>
</dbReference>
<evidence type="ECO:0000256" key="13">
    <source>
        <dbReference type="PIRSR" id="PIRSR006816-2"/>
    </source>
</evidence>
<dbReference type="Pfam" id="PF10418">
    <property type="entry name" value="DHODB_Fe-S_bind"/>
    <property type="match status" value="1"/>
</dbReference>
<feature type="binding site" evidence="11 13">
    <location>
        <position position="242"/>
    </location>
    <ligand>
        <name>[2Fe-2S] cluster</name>
        <dbReference type="ChEBI" id="CHEBI:190135"/>
    </ligand>
</feature>
<dbReference type="InterPro" id="IPR019480">
    <property type="entry name" value="Dihydroorotate_DH_Fe-S-bd"/>
</dbReference>
<dbReference type="InterPro" id="IPR037117">
    <property type="entry name" value="Dihydroorotate_DH_ele_sf"/>
</dbReference>
<dbReference type="InterPro" id="IPR012165">
    <property type="entry name" value="Cyt_c3_hydrogenase_gsu"/>
</dbReference>
<dbReference type="InterPro" id="IPR008333">
    <property type="entry name" value="Cbr1-like_FAD-bd_dom"/>
</dbReference>
<dbReference type="GO" id="GO:0044205">
    <property type="term" value="P:'de novo' UMP biosynthetic process"/>
    <property type="evidence" value="ECO:0007669"/>
    <property type="project" value="UniProtKB-UniRule"/>
</dbReference>
<evidence type="ECO:0000256" key="2">
    <source>
        <dbReference type="ARBA" id="ARBA00022448"/>
    </source>
</evidence>
<evidence type="ECO:0000313" key="15">
    <source>
        <dbReference type="EMBL" id="TCQ06651.1"/>
    </source>
</evidence>
<keyword evidence="6 11" id="KW-0274">FAD</keyword>
<keyword evidence="10 11" id="KW-0411">Iron-sulfur</keyword>
<dbReference type="CDD" id="cd06218">
    <property type="entry name" value="DHOD_e_trans"/>
    <property type="match status" value="1"/>
</dbReference>
<dbReference type="PANTHER" id="PTHR43513">
    <property type="entry name" value="DIHYDROOROTATE DEHYDROGENASE B (NAD(+)), ELECTRON TRANSFER SUBUNIT"/>
    <property type="match status" value="1"/>
</dbReference>
<feature type="binding site" evidence="11 13">
    <location>
        <position position="221"/>
    </location>
    <ligand>
        <name>[2Fe-2S] cluster</name>
        <dbReference type="ChEBI" id="CHEBI:190135"/>
    </ligand>
</feature>
<dbReference type="NCBIfam" id="NF000798">
    <property type="entry name" value="PRK00054.1-3"/>
    <property type="match status" value="1"/>
</dbReference>
<feature type="binding site" evidence="11 12">
    <location>
        <begin position="76"/>
        <end position="77"/>
    </location>
    <ligand>
        <name>FAD</name>
        <dbReference type="ChEBI" id="CHEBI:57692"/>
    </ligand>
</feature>
<dbReference type="AlphaFoldDB" id="A0A4R2TSF4"/>
<gene>
    <name evidence="11" type="primary">pyrK</name>
    <name evidence="15" type="ORF">EDD79_100376</name>
</gene>
<dbReference type="Gene3D" id="2.40.30.10">
    <property type="entry name" value="Translation factors"/>
    <property type="match status" value="1"/>
</dbReference>
<dbReference type="EMBL" id="SLYC01000003">
    <property type="protein sequence ID" value="TCQ06651.1"/>
    <property type="molecule type" value="Genomic_DNA"/>
</dbReference>
<comment type="subunit">
    <text evidence="11">Heterotetramer of 2 PyrK and 2 PyrD type B subunits.</text>
</comment>
<keyword evidence="4 11" id="KW-0001">2Fe-2S</keyword>
<dbReference type="SUPFAM" id="SSF63380">
    <property type="entry name" value="Riboflavin synthase domain-like"/>
    <property type="match status" value="1"/>
</dbReference>
<feature type="domain" description="FAD-binding FR-type" evidence="14">
    <location>
        <begin position="2"/>
        <end position="101"/>
    </location>
</feature>
<comment type="similarity">
    <text evidence="1 11">Belongs to the PyrK family.</text>
</comment>
<comment type="cofactor">
    <cofactor evidence="11 12">
        <name>FAD</name>
        <dbReference type="ChEBI" id="CHEBI:57692"/>
    </cofactor>
    <text evidence="11 12">Binds 1 FAD per subunit.</text>
</comment>
<evidence type="ECO:0000256" key="8">
    <source>
        <dbReference type="ARBA" id="ARBA00022982"/>
    </source>
</evidence>
<evidence type="ECO:0000256" key="11">
    <source>
        <dbReference type="HAMAP-Rule" id="MF_01211"/>
    </source>
</evidence>
<dbReference type="GO" id="GO:0051537">
    <property type="term" value="F:2 iron, 2 sulfur cluster binding"/>
    <property type="evidence" value="ECO:0007669"/>
    <property type="project" value="UniProtKB-KW"/>
</dbReference>
<evidence type="ECO:0000256" key="1">
    <source>
        <dbReference type="ARBA" id="ARBA00006422"/>
    </source>
</evidence>
<evidence type="ECO:0000256" key="10">
    <source>
        <dbReference type="ARBA" id="ARBA00023014"/>
    </source>
</evidence>
<dbReference type="InterPro" id="IPR050353">
    <property type="entry name" value="PyrK_electron_transfer"/>
</dbReference>
<feature type="binding site" evidence="11 13">
    <location>
        <position position="224"/>
    </location>
    <ligand>
        <name>[2Fe-2S] cluster</name>
        <dbReference type="ChEBI" id="CHEBI:190135"/>
    </ligand>
</feature>
<comment type="caution">
    <text evidence="11">Lacks conserved residue(s) required for the propagation of feature annotation.</text>
</comment>
<dbReference type="GO" id="GO:0016491">
    <property type="term" value="F:oxidoreductase activity"/>
    <property type="evidence" value="ECO:0007669"/>
    <property type="project" value="InterPro"/>
</dbReference>
<dbReference type="GO" id="GO:0050660">
    <property type="term" value="F:flavin adenine dinucleotide binding"/>
    <property type="evidence" value="ECO:0007669"/>
    <property type="project" value="InterPro"/>
</dbReference>
<dbReference type="PANTHER" id="PTHR43513:SF3">
    <property type="entry name" value="DIHYDROOROTATE DEHYDROGENASE B (NAD(+)), ELECTRON TRANSFER SUBUNIT-RELATED"/>
    <property type="match status" value="1"/>
</dbReference>
<comment type="cofactor">
    <cofactor evidence="11">
        <name>[2Fe-2S] cluster</name>
        <dbReference type="ChEBI" id="CHEBI:190135"/>
    </cofactor>
    <text evidence="11">Binds 1 [2Fe-2S] cluster per subunit.</text>
</comment>
<reference evidence="15 16" key="1">
    <citation type="submission" date="2019-03" db="EMBL/GenBank/DDBJ databases">
        <title>Genomic Encyclopedia of Type Strains, Phase IV (KMG-IV): sequencing the most valuable type-strain genomes for metagenomic binning, comparative biology and taxonomic classification.</title>
        <authorList>
            <person name="Goeker M."/>
        </authorList>
    </citation>
    <scope>NUCLEOTIDE SEQUENCE [LARGE SCALE GENOMIC DNA]</scope>
    <source>
        <strain evidence="15 16">DSM 100013</strain>
    </source>
</reference>
<dbReference type="PRINTS" id="PR00409">
    <property type="entry name" value="PHDIOXRDTASE"/>
</dbReference>
<evidence type="ECO:0000313" key="16">
    <source>
        <dbReference type="Proteomes" id="UP000295504"/>
    </source>
</evidence>
<proteinExistence type="inferred from homology"/>
<dbReference type="Gene3D" id="2.10.240.10">
    <property type="entry name" value="Dihydroorotate dehydrogenase, electron transfer subunit"/>
    <property type="match status" value="1"/>
</dbReference>
<accession>A0A4R2TSF4</accession>
<organism evidence="15 16">
    <name type="scientific">Serpentinicella alkaliphila</name>
    <dbReference type="NCBI Taxonomy" id="1734049"/>
    <lineage>
        <taxon>Bacteria</taxon>
        <taxon>Bacillati</taxon>
        <taxon>Bacillota</taxon>
        <taxon>Clostridia</taxon>
        <taxon>Peptostreptococcales</taxon>
        <taxon>Natronincolaceae</taxon>
        <taxon>Serpentinicella</taxon>
    </lineage>
</organism>
<dbReference type="PROSITE" id="PS51384">
    <property type="entry name" value="FAD_FR"/>
    <property type="match status" value="1"/>
</dbReference>
<dbReference type="Proteomes" id="UP000295504">
    <property type="component" value="Unassembled WGS sequence"/>
</dbReference>
<dbReference type="InterPro" id="IPR017927">
    <property type="entry name" value="FAD-bd_FR_type"/>
</dbReference>
<keyword evidence="5 11" id="KW-0479">Metal-binding</keyword>
<dbReference type="Pfam" id="PF00970">
    <property type="entry name" value="FAD_binding_6"/>
    <property type="match status" value="1"/>
</dbReference>
<keyword evidence="3 11" id="KW-0285">Flavoprotein</keyword>
<comment type="caution">
    <text evidence="15">The sequence shown here is derived from an EMBL/GenBank/DDBJ whole genome shotgun (WGS) entry which is preliminary data.</text>
</comment>
<evidence type="ECO:0000256" key="12">
    <source>
        <dbReference type="PIRSR" id="PIRSR006816-1"/>
    </source>
</evidence>
<dbReference type="InterPro" id="IPR017938">
    <property type="entry name" value="Riboflavin_synthase-like_b-brl"/>
</dbReference>
<dbReference type="GO" id="GO:0009055">
    <property type="term" value="F:electron transfer activity"/>
    <property type="evidence" value="ECO:0007669"/>
    <property type="project" value="UniProtKB-UniRule"/>
</dbReference>
<dbReference type="OrthoDB" id="9789468at2"/>
<keyword evidence="8 11" id="KW-0249">Electron transport</keyword>
<dbReference type="GO" id="GO:0046872">
    <property type="term" value="F:metal ion binding"/>
    <property type="evidence" value="ECO:0007669"/>
    <property type="project" value="UniProtKB-KW"/>
</dbReference>
<keyword evidence="9 11" id="KW-0408">Iron</keyword>
<protein>
    <recommendedName>
        <fullName evidence="11">Dihydroorotate dehydrogenase B (NAD(+)), electron transfer subunit</fullName>
    </recommendedName>
    <alternativeName>
        <fullName evidence="11">Dihydroorotate oxidase B, electron transfer subunit</fullName>
    </alternativeName>
</protein>
<name>A0A4R2TSF4_9FIRM</name>
<dbReference type="PIRSF" id="PIRSF006816">
    <property type="entry name" value="Cyc3_hyd_g"/>
    <property type="match status" value="1"/>
</dbReference>
<keyword evidence="7 11" id="KW-0665">Pyrimidine biosynthesis</keyword>
<feature type="binding site" evidence="11 12">
    <location>
        <begin position="52"/>
        <end position="55"/>
    </location>
    <ligand>
        <name>FAD</name>
        <dbReference type="ChEBI" id="CHEBI:57692"/>
    </ligand>
</feature>
<evidence type="ECO:0000256" key="6">
    <source>
        <dbReference type="ARBA" id="ARBA00022827"/>
    </source>
</evidence>
<evidence type="ECO:0000259" key="14">
    <source>
        <dbReference type="PROSITE" id="PS51384"/>
    </source>
</evidence>
<evidence type="ECO:0000256" key="9">
    <source>
        <dbReference type="ARBA" id="ARBA00023004"/>
    </source>
</evidence>
<comment type="cofactor">
    <cofactor evidence="13">
        <name>[2Fe-2S] cluster</name>
        <dbReference type="ChEBI" id="CHEBI:190135"/>
    </cofactor>
    <text evidence="13">Binds 1 [2Fe-2S] cluster per subunit.</text>
</comment>
<keyword evidence="2 11" id="KW-0813">Transport</keyword>
<evidence type="ECO:0000256" key="4">
    <source>
        <dbReference type="ARBA" id="ARBA00022714"/>
    </source>
</evidence>
<keyword evidence="16" id="KW-1185">Reference proteome</keyword>
<sequence>MIKWFEGTVIENIEISPGIYKLILSAQDIVGMAKSGQFVNVYNNSEKHLLPRPISICEINKEKGTLTLVYSVVGRGTNIISQIQPSESIKLMGPLGNGFEITENHGESILVGGGVGVPPLLELAKQLKGKTTVYLGFRTSTYLIEEFEKYCDKVYISTEDGSRGIKGNVLDLLNDTLPKGKMVFSCGPKPMLRAVYNWAKDKSIPTQLSFEERMACGIGACLVCTCKTQKENENDWENRRVCKDGPVFLGDEVVWDD</sequence>
<dbReference type="InterPro" id="IPR039261">
    <property type="entry name" value="FNR_nucleotide-bd"/>
</dbReference>
<dbReference type="Gene3D" id="3.40.50.80">
    <property type="entry name" value="Nucleotide-binding domain of ferredoxin-NADP reductase (FNR) module"/>
    <property type="match status" value="1"/>
</dbReference>
<dbReference type="RefSeq" id="WP_132847534.1">
    <property type="nucleotide sequence ID" value="NZ_CP058648.1"/>
</dbReference>
<dbReference type="SUPFAM" id="SSF52343">
    <property type="entry name" value="Ferredoxin reductase-like, C-terminal NADP-linked domain"/>
    <property type="match status" value="1"/>
</dbReference>
<dbReference type="InterPro" id="IPR023455">
    <property type="entry name" value="Dihydroorotate_DHASE_ETsu"/>
</dbReference>
<evidence type="ECO:0000256" key="3">
    <source>
        <dbReference type="ARBA" id="ARBA00022630"/>
    </source>
</evidence>
<feature type="binding site" evidence="11 13">
    <location>
        <position position="216"/>
    </location>
    <ligand>
        <name>[2Fe-2S] cluster</name>
        <dbReference type="ChEBI" id="CHEBI:190135"/>
    </ligand>
</feature>
<comment type="function">
    <text evidence="11">Responsible for channeling the electrons from the oxidation of dihydroorotate from the FMN redox center in the PyrD type B subunit to the ultimate electron acceptor NAD(+).</text>
</comment>